<keyword evidence="1" id="KW-1133">Transmembrane helix</keyword>
<reference evidence="4" key="1">
    <citation type="journal article" date="2019" name="Int. J. Syst. Evol. Microbiol.">
        <title>The Global Catalogue of Microorganisms (GCM) 10K type strain sequencing project: providing services to taxonomists for standard genome sequencing and annotation.</title>
        <authorList>
            <consortium name="The Broad Institute Genomics Platform"/>
            <consortium name="The Broad Institute Genome Sequencing Center for Infectious Disease"/>
            <person name="Wu L."/>
            <person name="Ma J."/>
        </authorList>
    </citation>
    <scope>NUCLEOTIDE SEQUENCE [LARGE SCALE GENOMIC DNA]</scope>
    <source>
        <strain evidence="4">JCM 1490</strain>
    </source>
</reference>
<keyword evidence="1" id="KW-0812">Transmembrane</keyword>
<keyword evidence="4" id="KW-1185">Reference proteome</keyword>
<dbReference type="Proteomes" id="UP001596455">
    <property type="component" value="Unassembled WGS sequence"/>
</dbReference>
<evidence type="ECO:0000256" key="1">
    <source>
        <dbReference type="SAM" id="Phobius"/>
    </source>
</evidence>
<evidence type="ECO:0000256" key="2">
    <source>
        <dbReference type="SAM" id="SignalP"/>
    </source>
</evidence>
<dbReference type="EMBL" id="JBHTCQ010000001">
    <property type="protein sequence ID" value="MFC7404626.1"/>
    <property type="molecule type" value="Genomic_DNA"/>
</dbReference>
<feature type="chain" id="PRO_5046164789" evidence="2">
    <location>
        <begin position="25"/>
        <end position="183"/>
    </location>
</feature>
<comment type="caution">
    <text evidence="3">The sequence shown here is derived from an EMBL/GenBank/DDBJ whole genome shotgun (WGS) entry which is preliminary data.</text>
</comment>
<accession>A0ABW2Q663</accession>
<sequence length="183" mass="18226">MNRRALATAAATAGLVLAPTAALADTDDGGYAGEEAYLEISNEQGGEAFTFTATVFGADEYEDGEEVTLTVTSEDESVPDSAIEIAGTASQSGVLEGGSAAFDVAISEEGTYEIVATDSDGEFIASAVVEVYSEGEGDDDGGLGGGLPETGAPNSTPLVVGAALLLAAGAGAMVFARTRQTQA</sequence>
<gene>
    <name evidence="3" type="ORF">ACFQQL_05855</name>
</gene>
<feature type="signal peptide" evidence="2">
    <location>
        <begin position="1"/>
        <end position="24"/>
    </location>
</feature>
<dbReference type="RefSeq" id="WP_382392201.1">
    <property type="nucleotide sequence ID" value="NZ_JBHTCQ010000001.1"/>
</dbReference>
<dbReference type="NCBIfam" id="NF041528">
    <property type="entry name" value="strep_LAETG"/>
    <property type="match status" value="1"/>
</dbReference>
<name>A0ABW2Q663_9MICO</name>
<keyword evidence="2" id="KW-0732">Signal</keyword>
<keyword evidence="1" id="KW-0472">Membrane</keyword>
<organism evidence="3 4">
    <name type="scientific">Georgenia alba</name>
    <dbReference type="NCBI Taxonomy" id="2233858"/>
    <lineage>
        <taxon>Bacteria</taxon>
        <taxon>Bacillati</taxon>
        <taxon>Actinomycetota</taxon>
        <taxon>Actinomycetes</taxon>
        <taxon>Micrococcales</taxon>
        <taxon>Bogoriellaceae</taxon>
        <taxon>Georgenia</taxon>
    </lineage>
</organism>
<evidence type="ECO:0000313" key="3">
    <source>
        <dbReference type="EMBL" id="MFC7404626.1"/>
    </source>
</evidence>
<feature type="transmembrane region" description="Helical" evidence="1">
    <location>
        <begin position="158"/>
        <end position="176"/>
    </location>
</feature>
<protein>
    <submittedName>
        <fullName evidence="3">LAETG motif-containing sortase-dependent surface protein</fullName>
    </submittedName>
</protein>
<proteinExistence type="predicted"/>
<evidence type="ECO:0000313" key="4">
    <source>
        <dbReference type="Proteomes" id="UP001596455"/>
    </source>
</evidence>
<dbReference type="NCBIfam" id="TIGR01167">
    <property type="entry name" value="LPXTG_anchor"/>
    <property type="match status" value="1"/>
</dbReference>